<evidence type="ECO:0000313" key="1">
    <source>
        <dbReference type="EMBL" id="KAJ9069851.1"/>
    </source>
</evidence>
<dbReference type="Proteomes" id="UP001165960">
    <property type="component" value="Unassembled WGS sequence"/>
</dbReference>
<accession>A0ACC2T5T4</accession>
<comment type="caution">
    <text evidence="1">The sequence shown here is derived from an EMBL/GenBank/DDBJ whole genome shotgun (WGS) entry which is preliminary data.</text>
</comment>
<organism evidence="1 2">
    <name type="scientific">Entomophthora muscae</name>
    <dbReference type="NCBI Taxonomy" id="34485"/>
    <lineage>
        <taxon>Eukaryota</taxon>
        <taxon>Fungi</taxon>
        <taxon>Fungi incertae sedis</taxon>
        <taxon>Zoopagomycota</taxon>
        <taxon>Entomophthoromycotina</taxon>
        <taxon>Entomophthoromycetes</taxon>
        <taxon>Entomophthorales</taxon>
        <taxon>Entomophthoraceae</taxon>
        <taxon>Entomophthora</taxon>
    </lineage>
</organism>
<protein>
    <submittedName>
        <fullName evidence="1">Uncharacterized protein</fullName>
    </submittedName>
</protein>
<reference evidence="1" key="1">
    <citation type="submission" date="2022-04" db="EMBL/GenBank/DDBJ databases">
        <title>Genome of the entomopathogenic fungus Entomophthora muscae.</title>
        <authorList>
            <person name="Elya C."/>
            <person name="Lovett B.R."/>
            <person name="Lee E."/>
            <person name="Macias A.M."/>
            <person name="Hajek A.E."/>
            <person name="De Bivort B.L."/>
            <person name="Kasson M.T."/>
            <person name="De Fine Licht H.H."/>
            <person name="Stajich J.E."/>
        </authorList>
    </citation>
    <scope>NUCLEOTIDE SEQUENCE</scope>
    <source>
        <strain evidence="1">Berkeley</strain>
    </source>
</reference>
<evidence type="ECO:0000313" key="2">
    <source>
        <dbReference type="Proteomes" id="UP001165960"/>
    </source>
</evidence>
<dbReference type="EMBL" id="QTSX02003605">
    <property type="protein sequence ID" value="KAJ9069851.1"/>
    <property type="molecule type" value="Genomic_DNA"/>
</dbReference>
<keyword evidence="2" id="KW-1185">Reference proteome</keyword>
<name>A0ACC2T5T4_9FUNG</name>
<proteinExistence type="predicted"/>
<gene>
    <name evidence="1" type="ORF">DSO57_1014334</name>
</gene>
<sequence>MKGLESTKAPSKKDNQSISTFRNLASLDLNSSDNSKLHASPVPQSKLSLDKFIHGFVKSMKQQELERSRKNPPLNFMTTFMQNIAQFVPRVTGLRILYENAVKLFTWETRKNSWGVFFIYVLVCLRPVWLVILPFVAMWFQKYLKEGSEIESGLSSPKERGVHHKKGARMLQSPHLIPSFEKDFMAAREISGKYVLNMQFIQNMMGTHVQIHKQNEKKWKQVKEENRHFWLTVKYLPSLLALYYAFSAQSLFLIFGCYVSLGNNPYARALIVNLSPLVVDKLNSHCNLSALVLKVRGMKTPKVSNDSRAITIRVFENQRWWAMLGWTDQTVSAERGSWIDETGKLEQPPISQQHPEPGYVWEEGSSWEVARNWCHPIQTGECGWVYYDNVWLSPSSKHQINHFTRRRLWTRKMVLE</sequence>